<reference evidence="2" key="1">
    <citation type="submission" date="2017-02" db="EMBL/GenBank/DDBJ databases">
        <authorList>
            <person name="Varghese N."/>
            <person name="Submissions S."/>
        </authorList>
    </citation>
    <scope>NUCLEOTIDE SEQUENCE [LARGE SCALE GENOMIC DNA]</scope>
    <source>
        <strain evidence="2">DSM 22270</strain>
    </source>
</reference>
<dbReference type="InterPro" id="IPR052552">
    <property type="entry name" value="YeaO-like"/>
</dbReference>
<gene>
    <name evidence="1" type="ORF">SAMN05660293_00005</name>
</gene>
<dbReference type="PANTHER" id="PTHR36849">
    <property type="entry name" value="CYTOPLASMIC PROTEIN-RELATED"/>
    <property type="match status" value="1"/>
</dbReference>
<sequence>MRSDSMETTDQDLVINVKRIYEPASKTDGFRILVDRLWPRGLKKSQAGVDIWLREIAPSTELRKWFNHDPERWPEFVADYNFQLNKNREIAGQLIALIKQHKKVSLLYAAQNEQFNNAIALKCFLDKFLKQTINE</sequence>
<protein>
    <submittedName>
        <fullName evidence="1">Uncharacterized conserved protein YeaO, DUF488 family</fullName>
    </submittedName>
</protein>
<dbReference type="AlphaFoldDB" id="A0A1T5B653"/>
<evidence type="ECO:0000313" key="2">
    <source>
        <dbReference type="Proteomes" id="UP000190897"/>
    </source>
</evidence>
<proteinExistence type="predicted"/>
<name>A0A1T5B653_9BACT</name>
<dbReference type="Pfam" id="PF22752">
    <property type="entry name" value="DUF488-N3i"/>
    <property type="match status" value="1"/>
</dbReference>
<dbReference type="EMBL" id="FUZA01000001">
    <property type="protein sequence ID" value="SKB42450.1"/>
    <property type="molecule type" value="Genomic_DNA"/>
</dbReference>
<dbReference type="PANTHER" id="PTHR36849:SF1">
    <property type="entry name" value="CYTOPLASMIC PROTEIN"/>
    <property type="match status" value="1"/>
</dbReference>
<dbReference type="Proteomes" id="UP000190897">
    <property type="component" value="Unassembled WGS sequence"/>
</dbReference>
<organism evidence="1 2">
    <name type="scientific">Dyadobacter psychrophilus</name>
    <dbReference type="NCBI Taxonomy" id="651661"/>
    <lineage>
        <taxon>Bacteria</taxon>
        <taxon>Pseudomonadati</taxon>
        <taxon>Bacteroidota</taxon>
        <taxon>Cytophagia</taxon>
        <taxon>Cytophagales</taxon>
        <taxon>Spirosomataceae</taxon>
        <taxon>Dyadobacter</taxon>
    </lineage>
</organism>
<keyword evidence="2" id="KW-1185">Reference proteome</keyword>
<dbReference type="STRING" id="651661.SAMN05660293_00005"/>
<evidence type="ECO:0000313" key="1">
    <source>
        <dbReference type="EMBL" id="SKB42450.1"/>
    </source>
</evidence>
<accession>A0A1T5B653</accession>